<comment type="caution">
    <text evidence="2">The sequence shown here is derived from an EMBL/GenBank/DDBJ whole genome shotgun (WGS) entry which is preliminary data.</text>
</comment>
<sequence>MKKTNVLLSLALLFSFAAPVSAKGIQDTGTNINLTHLNSLDQEVKIDGKEMLLTHIYSEYPNYQWVDASGEGIACVDDTARAAVVYLNDYEQTKNQDSLNKAKMALNFVMHMQADDGEFYNFVNKDLSINKDGSTSIKSFDWWAARGMWALGYGYKIFNKADPQYAKELNNHFLLANNALQKKLNPNYGKYSTIHGYQVPAWIDGFDAMSNALLSLSEYYAASPNPIVKDSMMKIGEGLTKFQFGSFDEYPYGAHLDWNGSPTLWHAWGSSQTFALAKAGQVLHKEQWIQSAKKEADYLFTHILVNGMIKEMAPTMAKDEQIAYGVDMLVQGFSELSKVTHDKTYAKYAGIAASWFTGNNDAQFTMYDPSTGRGYDGINGVTKKVNMNSGAESTIEALMALQAIHNLPDAQKYLYAKTVERHTQSVLEAENFSPSQGNPQVIQPQSQWTGDASYSGDIVGMLPGDGLKTTIHSDQNEDVLVYAAVEKKYLPEGSLFLDVYVNNKLVGSSNVADSTDSDYLTLIKVGKLATLTKGSNTVSVSLRGNQNKTVNLDNIIIQPAIESALFQTDNHRFIEIERNFINKKNSIKEFKGN</sequence>
<feature type="chain" id="PRO_5045248326" evidence="1">
    <location>
        <begin position="23"/>
        <end position="593"/>
    </location>
</feature>
<evidence type="ECO:0000313" key="2">
    <source>
        <dbReference type="EMBL" id="MCM2535866.1"/>
    </source>
</evidence>
<keyword evidence="3" id="KW-1185">Reference proteome</keyword>
<protein>
    <submittedName>
        <fullName evidence="2">Uncharacterized protein</fullName>
    </submittedName>
</protein>
<dbReference type="InterPro" id="IPR008928">
    <property type="entry name" value="6-hairpin_glycosidase_sf"/>
</dbReference>
<keyword evidence="1" id="KW-0732">Signal</keyword>
<dbReference type="EMBL" id="JAMQCR010000003">
    <property type="protein sequence ID" value="MCM2535866.1"/>
    <property type="molecule type" value="Genomic_DNA"/>
</dbReference>
<proteinExistence type="predicted"/>
<feature type="signal peptide" evidence="1">
    <location>
        <begin position="1"/>
        <end position="22"/>
    </location>
</feature>
<evidence type="ECO:0000256" key="1">
    <source>
        <dbReference type="SAM" id="SignalP"/>
    </source>
</evidence>
<evidence type="ECO:0000313" key="3">
    <source>
        <dbReference type="Proteomes" id="UP001523262"/>
    </source>
</evidence>
<dbReference type="SUPFAM" id="SSF48208">
    <property type="entry name" value="Six-hairpin glycosidases"/>
    <property type="match status" value="2"/>
</dbReference>
<reference evidence="2 3" key="1">
    <citation type="submission" date="2022-06" db="EMBL/GenBank/DDBJ databases">
        <authorList>
            <person name="Jeon C.O."/>
        </authorList>
    </citation>
    <scope>NUCLEOTIDE SEQUENCE [LARGE SCALE GENOMIC DNA]</scope>
    <source>
        <strain evidence="2 3">KCTC 13943</strain>
    </source>
</reference>
<dbReference type="Proteomes" id="UP001523262">
    <property type="component" value="Unassembled WGS sequence"/>
</dbReference>
<gene>
    <name evidence="2" type="ORF">NDK43_30745</name>
</gene>
<name>A0ABT0WHS8_9BACI</name>
<accession>A0ABT0WHS8</accession>
<dbReference type="Gene3D" id="2.60.120.260">
    <property type="entry name" value="Galactose-binding domain-like"/>
    <property type="match status" value="1"/>
</dbReference>
<organism evidence="2 3">
    <name type="scientific">Neobacillus pocheonensis</name>
    <dbReference type="NCBI Taxonomy" id="363869"/>
    <lineage>
        <taxon>Bacteria</taxon>
        <taxon>Bacillati</taxon>
        <taxon>Bacillota</taxon>
        <taxon>Bacilli</taxon>
        <taxon>Bacillales</taxon>
        <taxon>Bacillaceae</taxon>
        <taxon>Neobacillus</taxon>
    </lineage>
</organism>